<organism evidence="2 3">
    <name type="scientific">Zeaxanthinibacter enoshimensis</name>
    <dbReference type="NCBI Taxonomy" id="392009"/>
    <lineage>
        <taxon>Bacteria</taxon>
        <taxon>Pseudomonadati</taxon>
        <taxon>Bacteroidota</taxon>
        <taxon>Flavobacteriia</taxon>
        <taxon>Flavobacteriales</taxon>
        <taxon>Flavobacteriaceae</taxon>
        <taxon>Zeaxanthinibacter</taxon>
    </lineage>
</organism>
<dbReference type="Gene3D" id="3.30.530.20">
    <property type="match status" value="1"/>
</dbReference>
<proteinExistence type="predicted"/>
<name>A0A4R6TJP4_9FLAO</name>
<gene>
    <name evidence="2" type="ORF">CLV82_2927</name>
</gene>
<evidence type="ECO:0000313" key="3">
    <source>
        <dbReference type="Proteomes" id="UP000295468"/>
    </source>
</evidence>
<dbReference type="RefSeq" id="WP_133645036.1">
    <property type="nucleotide sequence ID" value="NZ_SNYI01000003.1"/>
</dbReference>
<evidence type="ECO:0000256" key="1">
    <source>
        <dbReference type="SAM" id="MobiDB-lite"/>
    </source>
</evidence>
<keyword evidence="3" id="KW-1185">Reference proteome</keyword>
<comment type="caution">
    <text evidence="2">The sequence shown here is derived from an EMBL/GenBank/DDBJ whole genome shotgun (WGS) entry which is preliminary data.</text>
</comment>
<dbReference type="OrthoDB" id="9807923at2"/>
<dbReference type="Proteomes" id="UP000295468">
    <property type="component" value="Unassembled WGS sequence"/>
</dbReference>
<dbReference type="AlphaFoldDB" id="A0A4R6TJP4"/>
<dbReference type="InterPro" id="IPR019587">
    <property type="entry name" value="Polyketide_cyclase/dehydratase"/>
</dbReference>
<protein>
    <submittedName>
        <fullName evidence="2">Polyketide cyclase/dehydrase/lipid transport protein</fullName>
    </submittedName>
</protein>
<sequence>MITALYILGGIVLLVIVLAVIAPKSYDVNRSITVKRPRKDVFEYLKYLKNQAEWSPWEKKDPNMEKKFTGTDGTVGAISSWKGNKDVGEGEQEITAIHEGERVDGELRFFKPWKSQSACYLITEDAGKDSTKVTWGFSGKNKFPMSIMMLFMNMDKAVGKDFEEGLSSLKARLEKEPSRPRTDKKIAHG</sequence>
<accession>A0A4R6TJP4</accession>
<feature type="region of interest" description="Disordered" evidence="1">
    <location>
        <begin position="170"/>
        <end position="189"/>
    </location>
</feature>
<feature type="compositionally biased region" description="Basic and acidic residues" evidence="1">
    <location>
        <begin position="171"/>
        <end position="189"/>
    </location>
</feature>
<reference evidence="2 3" key="1">
    <citation type="submission" date="2019-03" db="EMBL/GenBank/DDBJ databases">
        <title>Genomic Encyclopedia of Archaeal and Bacterial Type Strains, Phase II (KMG-II): from individual species to whole genera.</title>
        <authorList>
            <person name="Goeker M."/>
        </authorList>
    </citation>
    <scope>NUCLEOTIDE SEQUENCE [LARGE SCALE GENOMIC DNA]</scope>
    <source>
        <strain evidence="2 3">DSM 18435</strain>
    </source>
</reference>
<dbReference type="CDD" id="cd07818">
    <property type="entry name" value="SRPBCC_1"/>
    <property type="match status" value="1"/>
</dbReference>
<dbReference type="SUPFAM" id="SSF55961">
    <property type="entry name" value="Bet v1-like"/>
    <property type="match status" value="1"/>
</dbReference>
<evidence type="ECO:0000313" key="2">
    <source>
        <dbReference type="EMBL" id="TDQ29469.1"/>
    </source>
</evidence>
<dbReference type="EMBL" id="SNYI01000003">
    <property type="protein sequence ID" value="TDQ29469.1"/>
    <property type="molecule type" value="Genomic_DNA"/>
</dbReference>
<dbReference type="InterPro" id="IPR023393">
    <property type="entry name" value="START-like_dom_sf"/>
</dbReference>
<dbReference type="Pfam" id="PF10604">
    <property type="entry name" value="Polyketide_cyc2"/>
    <property type="match status" value="1"/>
</dbReference>